<comment type="function">
    <text evidence="7">Catalyzes the synthesis of 5,6-dihydrouridine (D), a modified base found in the D-loop of most tRNAs, via the reduction of the C5-C6 double bond in target uridines.</text>
</comment>
<keyword evidence="3 7" id="KW-0288">FMN</keyword>
<evidence type="ECO:0000256" key="4">
    <source>
        <dbReference type="ARBA" id="ARBA00022694"/>
    </source>
</evidence>
<name>A0AAE3E7A5_9FIRM</name>
<dbReference type="InterPro" id="IPR001269">
    <property type="entry name" value="DUS_fam"/>
</dbReference>
<evidence type="ECO:0000259" key="10">
    <source>
        <dbReference type="Pfam" id="PF01207"/>
    </source>
</evidence>
<keyword evidence="6 7" id="KW-0560">Oxidoreductase</keyword>
<evidence type="ECO:0000256" key="7">
    <source>
        <dbReference type="PIRNR" id="PIRNR006621"/>
    </source>
</evidence>
<proteinExistence type="inferred from homology"/>
<dbReference type="InterPro" id="IPR018517">
    <property type="entry name" value="tRNA_hU_synthase_CS"/>
</dbReference>
<evidence type="ECO:0000256" key="1">
    <source>
        <dbReference type="ARBA" id="ARBA00001917"/>
    </source>
</evidence>
<dbReference type="GO" id="GO:0050660">
    <property type="term" value="F:flavin adenine dinucleotide binding"/>
    <property type="evidence" value="ECO:0007669"/>
    <property type="project" value="InterPro"/>
</dbReference>
<keyword evidence="4 7" id="KW-0819">tRNA processing</keyword>
<evidence type="ECO:0000313" key="11">
    <source>
        <dbReference type="EMBL" id="MCC2222501.1"/>
    </source>
</evidence>
<dbReference type="PANTHER" id="PTHR45846:SF1">
    <property type="entry name" value="TRNA-DIHYDROURIDINE(47) SYNTHASE [NAD(P)(+)]-LIKE"/>
    <property type="match status" value="1"/>
</dbReference>
<dbReference type="PIRSF" id="PIRSF006621">
    <property type="entry name" value="Dus"/>
    <property type="match status" value="1"/>
</dbReference>
<keyword evidence="9" id="KW-0547">Nucleotide-binding</keyword>
<dbReference type="CDD" id="cd02801">
    <property type="entry name" value="DUS_like_FMN"/>
    <property type="match status" value="1"/>
</dbReference>
<evidence type="ECO:0000256" key="6">
    <source>
        <dbReference type="ARBA" id="ARBA00023002"/>
    </source>
</evidence>
<dbReference type="InterPro" id="IPR013785">
    <property type="entry name" value="Aldolase_TIM"/>
</dbReference>
<feature type="binding site" evidence="9">
    <location>
        <begin position="218"/>
        <end position="219"/>
    </location>
    <ligand>
        <name>FMN</name>
        <dbReference type="ChEBI" id="CHEBI:58210"/>
    </ligand>
</feature>
<feature type="binding site" evidence="9">
    <location>
        <position position="63"/>
    </location>
    <ligand>
        <name>FMN</name>
        <dbReference type="ChEBI" id="CHEBI:58210"/>
    </ligand>
</feature>
<dbReference type="GO" id="GO:0003723">
    <property type="term" value="F:RNA binding"/>
    <property type="evidence" value="ECO:0007669"/>
    <property type="project" value="TreeGrafter"/>
</dbReference>
<evidence type="ECO:0000256" key="8">
    <source>
        <dbReference type="PIRSR" id="PIRSR006621-1"/>
    </source>
</evidence>
<feature type="binding site" evidence="9">
    <location>
        <position position="132"/>
    </location>
    <ligand>
        <name>FMN</name>
        <dbReference type="ChEBI" id="CHEBI:58210"/>
    </ligand>
</feature>
<gene>
    <name evidence="11" type="ORF">LKD48_12820</name>
</gene>
<dbReference type="Proteomes" id="UP001198200">
    <property type="component" value="Unassembled WGS sequence"/>
</dbReference>
<feature type="active site" description="Proton donor" evidence="8">
    <location>
        <position position="93"/>
    </location>
</feature>
<dbReference type="EC" id="1.3.1.-" evidence="7"/>
<evidence type="ECO:0000256" key="9">
    <source>
        <dbReference type="PIRSR" id="PIRSR006621-2"/>
    </source>
</evidence>
<dbReference type="RefSeq" id="WP_227102353.1">
    <property type="nucleotide sequence ID" value="NZ_JAJEQN010000038.1"/>
</dbReference>
<comment type="caution">
    <text evidence="11">The sequence shown here is derived from an EMBL/GenBank/DDBJ whole genome shotgun (WGS) entry which is preliminary data.</text>
</comment>
<dbReference type="InterPro" id="IPR035587">
    <property type="entry name" value="DUS-like_FMN-bd"/>
</dbReference>
<comment type="cofactor">
    <cofactor evidence="1 7 9">
        <name>FMN</name>
        <dbReference type="ChEBI" id="CHEBI:58210"/>
    </cofactor>
</comment>
<reference evidence="11 12" key="1">
    <citation type="submission" date="2021-10" db="EMBL/GenBank/DDBJ databases">
        <title>Anaerobic single-cell dispensing facilitates the cultivation of human gut bacteria.</title>
        <authorList>
            <person name="Afrizal A."/>
        </authorList>
    </citation>
    <scope>NUCLEOTIDE SEQUENCE [LARGE SCALE GENOMIC DNA]</scope>
    <source>
        <strain evidence="11 12">CLA-AA-H224</strain>
    </source>
</reference>
<evidence type="ECO:0000256" key="5">
    <source>
        <dbReference type="ARBA" id="ARBA00022857"/>
    </source>
</evidence>
<evidence type="ECO:0000256" key="3">
    <source>
        <dbReference type="ARBA" id="ARBA00022643"/>
    </source>
</evidence>
<protein>
    <recommendedName>
        <fullName evidence="7">tRNA-dihydrouridine synthase</fullName>
        <ecNumber evidence="7">1.3.1.-</ecNumber>
    </recommendedName>
</protein>
<evidence type="ECO:0000313" key="12">
    <source>
        <dbReference type="Proteomes" id="UP001198200"/>
    </source>
</evidence>
<feature type="domain" description="DUS-like FMN-binding" evidence="10">
    <location>
        <begin position="7"/>
        <end position="319"/>
    </location>
</feature>
<dbReference type="Gene3D" id="3.20.20.70">
    <property type="entry name" value="Aldolase class I"/>
    <property type="match status" value="1"/>
</dbReference>
<sequence length="321" mass="37132">MKYKISMAPMEGLTGYVYRRAHHAYFAPLDTYYTPFISNKKLGSRERHDVLPEHNEGMHVIPQILTNRADDFLEIEKQLYEYGYREVNLNLGCPSGTVTAKGRGAGFLAYPEELSKFLDQIYSKTRMKISVKTRIGISSEEEWPQLLTLFNKFPIDHLIIHPRLLQDFYKGYPHMDAYQYAKEHSLSPIFYNGDIHFVDKWNEIKGGLGIQTKGVMLGRGLLMNPALAEEINHEMEEGVSEKRNVEKTLSSERLKKFHDAILDGYCEEMSGDRNVLFKMKELWVYLGNGIQASPKLLKQIKKSNSVREYKIASDAIFREYN</sequence>
<comment type="similarity">
    <text evidence="7">Belongs to the dus family.</text>
</comment>
<dbReference type="GO" id="GO:0017150">
    <property type="term" value="F:tRNA dihydrouridine synthase activity"/>
    <property type="evidence" value="ECO:0007669"/>
    <property type="project" value="InterPro"/>
</dbReference>
<feature type="binding site" evidence="9">
    <location>
        <position position="161"/>
    </location>
    <ligand>
        <name>FMN</name>
        <dbReference type="ChEBI" id="CHEBI:58210"/>
    </ligand>
</feature>
<dbReference type="PANTHER" id="PTHR45846">
    <property type="entry name" value="TRNA-DIHYDROURIDINE(47) SYNTHASE [NAD(P)(+)]-LIKE"/>
    <property type="match status" value="1"/>
</dbReference>
<evidence type="ECO:0000256" key="2">
    <source>
        <dbReference type="ARBA" id="ARBA00022630"/>
    </source>
</evidence>
<dbReference type="Pfam" id="PF01207">
    <property type="entry name" value="Dus"/>
    <property type="match status" value="1"/>
</dbReference>
<keyword evidence="2 7" id="KW-0285">Flavoprotein</keyword>
<accession>A0AAE3E7A5</accession>
<dbReference type="AlphaFoldDB" id="A0AAE3E7A5"/>
<organism evidence="11 12">
    <name type="scientific">Anthropogastromicrobium aceti</name>
    <dbReference type="NCBI Taxonomy" id="2981768"/>
    <lineage>
        <taxon>Bacteria</taxon>
        <taxon>Bacillati</taxon>
        <taxon>Bacillota</taxon>
        <taxon>Clostridia</taxon>
        <taxon>Lachnospirales</taxon>
        <taxon>Lachnospiraceae</taxon>
        <taxon>Anthropogastromicrobium</taxon>
    </lineage>
</organism>
<dbReference type="SUPFAM" id="SSF51395">
    <property type="entry name" value="FMN-linked oxidoreductases"/>
    <property type="match status" value="1"/>
</dbReference>
<dbReference type="PROSITE" id="PS01136">
    <property type="entry name" value="UPF0034"/>
    <property type="match status" value="1"/>
</dbReference>
<keyword evidence="5" id="KW-0521">NADP</keyword>
<keyword evidence="12" id="KW-1185">Reference proteome</keyword>
<dbReference type="EMBL" id="JAJEQN010000038">
    <property type="protein sequence ID" value="MCC2222501.1"/>
    <property type="molecule type" value="Genomic_DNA"/>
</dbReference>